<sequence length="184" mass="19964">MQEVASLAKEVAELLRATIRLNVKMHDISASKEQLEPEELSQLKPSELSFYIASYFSDIKILQQNLLEEDSTLKRLRREKDVLSETVRYYSAATALKTAFNSTTTEASSSSSEAKDEPPTPPPSPSLNMEEAGDAALPTAEVLEKPGSVASSKETKTEADAGKAPDGEVQVSTELENKGEGRST</sequence>
<reference evidence="2 3" key="1">
    <citation type="submission" date="2020-02" db="EMBL/GenBank/DDBJ databases">
        <title>Draft genome sequence of Haematococcus lacustris strain NIES-144.</title>
        <authorList>
            <person name="Morimoto D."/>
            <person name="Nakagawa S."/>
            <person name="Yoshida T."/>
            <person name="Sawayama S."/>
        </authorList>
    </citation>
    <scope>NUCLEOTIDE SEQUENCE [LARGE SCALE GENOMIC DNA]</scope>
    <source>
        <strain evidence="2 3">NIES-144</strain>
    </source>
</reference>
<dbReference type="Proteomes" id="UP000485058">
    <property type="component" value="Unassembled WGS sequence"/>
</dbReference>
<organism evidence="2 3">
    <name type="scientific">Haematococcus lacustris</name>
    <name type="common">Green alga</name>
    <name type="synonym">Haematococcus pluvialis</name>
    <dbReference type="NCBI Taxonomy" id="44745"/>
    <lineage>
        <taxon>Eukaryota</taxon>
        <taxon>Viridiplantae</taxon>
        <taxon>Chlorophyta</taxon>
        <taxon>core chlorophytes</taxon>
        <taxon>Chlorophyceae</taxon>
        <taxon>CS clade</taxon>
        <taxon>Chlamydomonadales</taxon>
        <taxon>Haematococcaceae</taxon>
        <taxon>Haematococcus</taxon>
    </lineage>
</organism>
<evidence type="ECO:0000256" key="1">
    <source>
        <dbReference type="SAM" id="MobiDB-lite"/>
    </source>
</evidence>
<accession>A0A699YKT5</accession>
<feature type="compositionally biased region" description="Basic and acidic residues" evidence="1">
    <location>
        <begin position="153"/>
        <end position="166"/>
    </location>
</feature>
<dbReference type="EMBL" id="BLLF01000337">
    <property type="protein sequence ID" value="GFH10693.1"/>
    <property type="molecule type" value="Genomic_DNA"/>
</dbReference>
<name>A0A699YKT5_HAELA</name>
<gene>
    <name evidence="2" type="ORF">HaLaN_06052</name>
</gene>
<dbReference type="PANTHER" id="PTHR46732:SF8">
    <property type="entry name" value="ATP-DEPENDENT PROTEASE LA (LON) DOMAIN PROTEIN"/>
    <property type="match status" value="1"/>
</dbReference>
<dbReference type="AlphaFoldDB" id="A0A699YKT5"/>
<comment type="caution">
    <text evidence="2">The sequence shown here is derived from an EMBL/GenBank/DDBJ whole genome shotgun (WGS) entry which is preliminary data.</text>
</comment>
<feature type="compositionally biased region" description="Basic and acidic residues" evidence="1">
    <location>
        <begin position="175"/>
        <end position="184"/>
    </location>
</feature>
<protein>
    <submittedName>
        <fullName evidence="2">Lon N-terminal domain-containing protein</fullName>
    </submittedName>
</protein>
<feature type="compositionally biased region" description="Low complexity" evidence="1">
    <location>
        <begin position="102"/>
        <end position="112"/>
    </location>
</feature>
<keyword evidence="3" id="KW-1185">Reference proteome</keyword>
<proteinExistence type="predicted"/>
<evidence type="ECO:0000313" key="3">
    <source>
        <dbReference type="Proteomes" id="UP000485058"/>
    </source>
</evidence>
<dbReference type="PANTHER" id="PTHR46732">
    <property type="entry name" value="ATP-DEPENDENT PROTEASE LA (LON) DOMAIN PROTEIN"/>
    <property type="match status" value="1"/>
</dbReference>
<evidence type="ECO:0000313" key="2">
    <source>
        <dbReference type="EMBL" id="GFH10693.1"/>
    </source>
</evidence>
<feature type="region of interest" description="Disordered" evidence="1">
    <location>
        <begin position="100"/>
        <end position="184"/>
    </location>
</feature>